<evidence type="ECO:0000256" key="2">
    <source>
        <dbReference type="SAM" id="Phobius"/>
    </source>
</evidence>
<feature type="domain" description="YhdP central" evidence="3">
    <location>
        <begin position="1109"/>
        <end position="1472"/>
    </location>
</feature>
<feature type="region of interest" description="Disordered" evidence="1">
    <location>
        <begin position="1033"/>
        <end position="1087"/>
    </location>
</feature>
<keyword evidence="2" id="KW-1133">Transmembrane helix</keyword>
<evidence type="ECO:0000256" key="1">
    <source>
        <dbReference type="SAM" id="MobiDB-lite"/>
    </source>
</evidence>
<gene>
    <name evidence="4" type="ORF">ACFPTO_14780</name>
</gene>
<comment type="caution">
    <text evidence="4">The sequence shown here is derived from an EMBL/GenBank/DDBJ whole genome shotgun (WGS) entry which is preliminary data.</text>
</comment>
<name>A0ABW0JAM1_9BURK</name>
<feature type="transmembrane region" description="Helical" evidence="2">
    <location>
        <begin position="37"/>
        <end position="60"/>
    </location>
</feature>
<dbReference type="PANTHER" id="PTHR38690">
    <property type="entry name" value="PROTEASE-RELATED"/>
    <property type="match status" value="1"/>
</dbReference>
<dbReference type="RefSeq" id="WP_377712199.1">
    <property type="nucleotide sequence ID" value="NZ_JBHSMP010000017.1"/>
</dbReference>
<dbReference type="Pfam" id="PF13116">
    <property type="entry name" value="YhdP"/>
    <property type="match status" value="2"/>
</dbReference>
<proteinExistence type="predicted"/>
<evidence type="ECO:0000313" key="5">
    <source>
        <dbReference type="Proteomes" id="UP001596103"/>
    </source>
</evidence>
<dbReference type="Proteomes" id="UP001596103">
    <property type="component" value="Unassembled WGS sequence"/>
</dbReference>
<dbReference type="EMBL" id="JBHSMP010000017">
    <property type="protein sequence ID" value="MFC5430057.1"/>
    <property type="molecule type" value="Genomic_DNA"/>
</dbReference>
<keyword evidence="2" id="KW-0472">Membrane</keyword>
<dbReference type="PANTHER" id="PTHR38690:SF1">
    <property type="entry name" value="PROTEASE"/>
    <property type="match status" value="1"/>
</dbReference>
<protein>
    <submittedName>
        <fullName evidence="4">YhdP family protein</fullName>
    </submittedName>
</protein>
<organism evidence="4 5">
    <name type="scientific">Paraburkholderia denitrificans</name>
    <dbReference type="NCBI Taxonomy" id="694025"/>
    <lineage>
        <taxon>Bacteria</taxon>
        <taxon>Pseudomonadati</taxon>
        <taxon>Pseudomonadota</taxon>
        <taxon>Betaproteobacteria</taxon>
        <taxon>Burkholderiales</taxon>
        <taxon>Burkholderiaceae</taxon>
        <taxon>Paraburkholderia</taxon>
    </lineage>
</organism>
<accession>A0ABW0JAM1</accession>
<feature type="region of interest" description="Disordered" evidence="1">
    <location>
        <begin position="1"/>
        <end position="26"/>
    </location>
</feature>
<keyword evidence="2" id="KW-0812">Transmembrane</keyword>
<evidence type="ECO:0000259" key="3">
    <source>
        <dbReference type="Pfam" id="PF13116"/>
    </source>
</evidence>
<dbReference type="InterPro" id="IPR025263">
    <property type="entry name" value="YhdP_central"/>
</dbReference>
<reference evidence="5" key="1">
    <citation type="journal article" date="2019" name="Int. J. Syst. Evol. Microbiol.">
        <title>The Global Catalogue of Microorganisms (GCM) 10K type strain sequencing project: providing services to taxonomists for standard genome sequencing and annotation.</title>
        <authorList>
            <consortium name="The Broad Institute Genomics Platform"/>
            <consortium name="The Broad Institute Genome Sequencing Center for Infectious Disease"/>
            <person name="Wu L."/>
            <person name="Ma J."/>
        </authorList>
    </citation>
    <scope>NUCLEOTIDE SEQUENCE [LARGE SCALE GENOMIC DNA]</scope>
    <source>
        <strain evidence="5">CCUG 56042</strain>
    </source>
</reference>
<dbReference type="InterPro" id="IPR011836">
    <property type="entry name" value="YhdP"/>
</dbReference>
<keyword evidence="5" id="KW-1185">Reference proteome</keyword>
<evidence type="ECO:0000313" key="4">
    <source>
        <dbReference type="EMBL" id="MFC5430057.1"/>
    </source>
</evidence>
<sequence length="1491" mass="158610">MSERNDPAGPRQTGHASRTPPDAPAHHHPVLRHTLRVLAAVALVLYFIVAALLLGLRYIVLPQVDNFRPRIEALVSEKIHADFRIGKLGPHWLGFQPGIDITGLTIRDRHGAIALNVPHATATVSWRSLVSFEPLLSSVIVERPDVLLAREDDGTLTVAGVPVPTAHTGNATFTTWLMRQQAIVLRGGTLRWHDATRDVPELALHDIRLAILNDGYDHRIALQAPSEGTVFHGPLDFRAHFTHARYSQAGKPADWSGNAYLSTGPVDLPTLARYVHLPIATFAGRIDNAIWAHFGSGRLVFANGVLDGTDVALQVRPTQPRLDLPVAHFEWRVGADVAPNDFTLQLRDFHAELGQPPLDDGTPLVRTLALTTLDGRFRQQSLQHGQLISVSGDRIDLGILAEFMRALPLPGRVLDALLRFNPQGLVADYDLALERAAPESGEAAAEQRAKGVEPVIRYRFKADLQGISVAAQEPGPGLTPRGHPRAGLPGFENLWGHIDADEKHGTIRLDAASAAVTLPGVFDNPRLTFDRLYGAAKWTVADQRKPGDKHKGFEVDVSRLGVENEDASATMTARYENPGHGRGALDLKADFARAQVKAIPRYLPTSMSEHTRNYLGHGLQAGISRGATIEVHGDLTQFPYSRVPDAGQFRIVAPFTGGSFDPSPFPPRRLHNGMPNVWPTFTDIDGVFRLHENKLRFDVARGRYRNFVLRDVNGRIDDLGTKGSDLIIAGDGRGPLADLLDYANKSSLGYMSKHVGEKVRAQGPATLALTLTIPRLPRPQVRAQGAIGFEGNQLAFENIPPVSNLTGRLRFTNRSVQSDRLTARFLGGALSANGGLRENGRYALNVAGNVAVDAARRLDLHGTAAAVLGRMSGQAPYTLAVRGARGHLPDVKASSDLTDLALDLPAPFGKTAGTPMPLRAELQPGAGDGSDAGNPAPFEHADVTLGPLVARYVLRRVPGHVPDVVRGAIAMNRPLELPQEGVIAAIDTPAFDADAWRRVVLEIRGASGAGAGAAAATGAAGVNAATSSGPGTGTLPAASATAARQSAGGAAPERRASPNPATAQTNPAAIRPPAAGRSTTAPATSAAAAPADAASSAVAQLMPGGAFAQYVPSRFAVHVGTLTLLKRHWENVVVGATRSGRDWQANLASNQVSGHLSWKPGAVRGSPGTLEARLARLVVPAATENDLLGQAISAPVQNMPAVDLIVNQLIVRGHDFGRLQVNAHNFDENGVPVWQLDALDITNPAAHLSATGNWRTVGDIGPDMEMPTPRRTALDFRLDVTDGGALLERAGMPGTLKGGEGTLSGKVAWHGGPTKIDYPSLNGSLAVDLRHGQILRVNPGLARLLGVLSLQSVARFATMDFRDVIGEGLPFTSVTGTSRVEDGIGRTDDFKLVAAPARARMTGTVDLVHQTQDLHVHVVPTLSAGAGVVAAAVVNPLIGLGALVADFALSRTIETAFTLDYTITGPWSKPQVERLRGDQGKMNPLTPATAK</sequence>
<feature type="domain" description="YhdP central" evidence="3">
    <location>
        <begin position="36"/>
        <end position="1010"/>
    </location>
</feature>